<evidence type="ECO:0000256" key="8">
    <source>
        <dbReference type="RuleBase" id="RU363041"/>
    </source>
</evidence>
<name>A0A939JWE5_9HYPH</name>
<dbReference type="EMBL" id="JAFMPP010000007">
    <property type="protein sequence ID" value="MBO0662962.1"/>
    <property type="molecule type" value="Genomic_DNA"/>
</dbReference>
<protein>
    <recommendedName>
        <fullName evidence="8">Probable membrane transporter protein</fullName>
    </recommendedName>
</protein>
<comment type="similarity">
    <text evidence="2 8">Belongs to the 4-toluene sulfonate uptake permease (TSUP) (TC 2.A.102) family.</text>
</comment>
<evidence type="ECO:0000256" key="4">
    <source>
        <dbReference type="ARBA" id="ARBA00022475"/>
    </source>
</evidence>
<gene>
    <name evidence="9" type="ORF">J1C48_10270</name>
</gene>
<evidence type="ECO:0000256" key="1">
    <source>
        <dbReference type="ARBA" id="ARBA00004651"/>
    </source>
</evidence>
<keyword evidence="4 8" id="KW-1003">Cell membrane</keyword>
<keyword evidence="6 8" id="KW-1133">Transmembrane helix</keyword>
<keyword evidence="7 8" id="KW-0472">Membrane</keyword>
<keyword evidence="5 8" id="KW-0812">Transmembrane</keyword>
<dbReference type="InterPro" id="IPR002781">
    <property type="entry name" value="TM_pro_TauE-like"/>
</dbReference>
<feature type="transmembrane region" description="Helical" evidence="8">
    <location>
        <begin position="195"/>
        <end position="219"/>
    </location>
</feature>
<feature type="transmembrane region" description="Helical" evidence="8">
    <location>
        <begin position="72"/>
        <end position="93"/>
    </location>
</feature>
<feature type="transmembrane region" description="Helical" evidence="8">
    <location>
        <begin position="45"/>
        <end position="65"/>
    </location>
</feature>
<dbReference type="Pfam" id="PF01925">
    <property type="entry name" value="TauE"/>
    <property type="match status" value="1"/>
</dbReference>
<keyword evidence="10" id="KW-1185">Reference proteome</keyword>
<organism evidence="9 10">
    <name type="scientific">Jiella flava</name>
    <dbReference type="NCBI Taxonomy" id="2816857"/>
    <lineage>
        <taxon>Bacteria</taxon>
        <taxon>Pseudomonadati</taxon>
        <taxon>Pseudomonadota</taxon>
        <taxon>Alphaproteobacteria</taxon>
        <taxon>Hyphomicrobiales</taxon>
        <taxon>Aurantimonadaceae</taxon>
        <taxon>Jiella</taxon>
    </lineage>
</organism>
<evidence type="ECO:0000313" key="10">
    <source>
        <dbReference type="Proteomes" id="UP000664122"/>
    </source>
</evidence>
<evidence type="ECO:0000256" key="5">
    <source>
        <dbReference type="ARBA" id="ARBA00022692"/>
    </source>
</evidence>
<evidence type="ECO:0000256" key="6">
    <source>
        <dbReference type="ARBA" id="ARBA00022989"/>
    </source>
</evidence>
<proteinExistence type="inferred from homology"/>
<sequence length="252" mass="26796">MITDPIFYALAVPAVVLVGLSKGAFGGTATLAGVPLMAIAVDPVTAAAILLPILVVMDIVSLLAWRGRFDRGVIATMLPAAAVGVLAGYLTAAMVSPDGFRLTIGLIAIWFFANWYFGHRHQRPARDPQPVKGAVWGMLAGFSSFVSHAGGPPFQIYVVPLRLSPQLFAGTSVVFFAAVNAVKLLPYAMLGEFSAANLATSAILLPLAPLSTLAGVWLVKRIDPELFYRLIYWMLLPIGLKLAYDGGLALLF</sequence>
<dbReference type="RefSeq" id="WP_207257744.1">
    <property type="nucleotide sequence ID" value="NZ_JAFMPP010000007.1"/>
</dbReference>
<evidence type="ECO:0000256" key="7">
    <source>
        <dbReference type="ARBA" id="ARBA00023136"/>
    </source>
</evidence>
<keyword evidence="3" id="KW-0813">Transport</keyword>
<dbReference type="Proteomes" id="UP000664122">
    <property type="component" value="Unassembled WGS sequence"/>
</dbReference>
<comment type="caution">
    <text evidence="9">The sequence shown here is derived from an EMBL/GenBank/DDBJ whole genome shotgun (WGS) entry which is preliminary data.</text>
</comment>
<feature type="transmembrane region" description="Helical" evidence="8">
    <location>
        <begin position="226"/>
        <end position="244"/>
    </location>
</feature>
<feature type="transmembrane region" description="Helical" evidence="8">
    <location>
        <begin position="99"/>
        <end position="117"/>
    </location>
</feature>
<evidence type="ECO:0000313" key="9">
    <source>
        <dbReference type="EMBL" id="MBO0662962.1"/>
    </source>
</evidence>
<dbReference type="GO" id="GO:0005886">
    <property type="term" value="C:plasma membrane"/>
    <property type="evidence" value="ECO:0007669"/>
    <property type="project" value="UniProtKB-SubCell"/>
</dbReference>
<comment type="subcellular location">
    <subcellularLocation>
        <location evidence="1 8">Cell membrane</location>
        <topology evidence="1 8">Multi-pass membrane protein</topology>
    </subcellularLocation>
</comment>
<reference evidence="9" key="1">
    <citation type="submission" date="2021-03" db="EMBL/GenBank/DDBJ databases">
        <title>Whole genome sequence of Jiella sp. CQZ9-1.</title>
        <authorList>
            <person name="Tuo L."/>
        </authorList>
    </citation>
    <scope>NUCLEOTIDE SEQUENCE</scope>
    <source>
        <strain evidence="9">CQZ9-1</strain>
    </source>
</reference>
<evidence type="ECO:0000256" key="3">
    <source>
        <dbReference type="ARBA" id="ARBA00022448"/>
    </source>
</evidence>
<dbReference type="PANTHER" id="PTHR30269">
    <property type="entry name" value="TRANSMEMBRANE PROTEIN YFCA"/>
    <property type="match status" value="1"/>
</dbReference>
<feature type="transmembrane region" description="Helical" evidence="8">
    <location>
        <begin position="7"/>
        <end position="25"/>
    </location>
</feature>
<feature type="transmembrane region" description="Helical" evidence="8">
    <location>
        <begin position="167"/>
        <end position="189"/>
    </location>
</feature>
<dbReference type="AlphaFoldDB" id="A0A939JWE5"/>
<evidence type="ECO:0000256" key="2">
    <source>
        <dbReference type="ARBA" id="ARBA00009142"/>
    </source>
</evidence>
<accession>A0A939JWE5</accession>
<dbReference type="InterPro" id="IPR052017">
    <property type="entry name" value="TSUP"/>
</dbReference>
<dbReference type="PANTHER" id="PTHR30269:SF37">
    <property type="entry name" value="MEMBRANE TRANSPORTER PROTEIN"/>
    <property type="match status" value="1"/>
</dbReference>